<reference evidence="3" key="1">
    <citation type="submission" date="2025-08" db="UniProtKB">
        <authorList>
            <consortium name="RefSeq"/>
        </authorList>
    </citation>
    <scope>IDENTIFICATION</scope>
    <source>
        <tissue evidence="3">Liver</tissue>
    </source>
</reference>
<evidence type="ECO:0000256" key="1">
    <source>
        <dbReference type="SAM" id="MobiDB-lite"/>
    </source>
</evidence>
<evidence type="ECO:0000313" key="2">
    <source>
        <dbReference type="Proteomes" id="UP000886700"/>
    </source>
</evidence>
<name>A0ABM2Y0J7_MESAU</name>
<keyword evidence="2" id="KW-1185">Reference proteome</keyword>
<dbReference type="RefSeq" id="XP_040608419.1">
    <property type="nucleotide sequence ID" value="XM_040752485.1"/>
</dbReference>
<evidence type="ECO:0000313" key="3">
    <source>
        <dbReference type="RefSeq" id="XP_040608419.1"/>
    </source>
</evidence>
<protein>
    <submittedName>
        <fullName evidence="3">Uncharacterized protein LOC106021942 isoform X1</fullName>
    </submittedName>
</protein>
<accession>A0ABM2Y0J7</accession>
<organism evidence="2 3">
    <name type="scientific">Mesocricetus auratus</name>
    <name type="common">Golden hamster</name>
    <dbReference type="NCBI Taxonomy" id="10036"/>
    <lineage>
        <taxon>Eukaryota</taxon>
        <taxon>Metazoa</taxon>
        <taxon>Chordata</taxon>
        <taxon>Craniata</taxon>
        <taxon>Vertebrata</taxon>
        <taxon>Euteleostomi</taxon>
        <taxon>Mammalia</taxon>
        <taxon>Eutheria</taxon>
        <taxon>Euarchontoglires</taxon>
        <taxon>Glires</taxon>
        <taxon>Rodentia</taxon>
        <taxon>Myomorpha</taxon>
        <taxon>Muroidea</taxon>
        <taxon>Cricetidae</taxon>
        <taxon>Cricetinae</taxon>
        <taxon>Mesocricetus</taxon>
    </lineage>
</organism>
<dbReference type="Proteomes" id="UP000886700">
    <property type="component" value="Unplaced"/>
</dbReference>
<feature type="compositionally biased region" description="Basic and acidic residues" evidence="1">
    <location>
        <begin position="252"/>
        <end position="276"/>
    </location>
</feature>
<gene>
    <name evidence="3" type="primary">LOC106021942</name>
</gene>
<sequence length="276" mass="30126">MSSSRESSKRKKEANEIPEWIGDATSAVPESLPPLHKRRAGRDPRRCSHAPAAAPAPPLPPPHRGKEQSSRSSLLVHRLIDVLIGGPHLWLRASPLGGWVFHPPAHSALWTRKLGPVTSSTKDSSQREMPRGCLFCPFFLLLPPALAPQSGAPHLVGIRLPKESRVGCESVGMESLEEECRHLSLEEHPRTTREGPFPRLADGALGLPGRLQPVPENSSPFLLSPNRSSRMQTDFSAQSLQSKSRLRPGDGGGRETKERKAEGHPGCKQVTAKEKT</sequence>
<dbReference type="GeneID" id="106021942"/>
<feature type="region of interest" description="Disordered" evidence="1">
    <location>
        <begin position="187"/>
        <end position="276"/>
    </location>
</feature>
<proteinExistence type="predicted"/>
<feature type="compositionally biased region" description="Polar residues" evidence="1">
    <location>
        <begin position="215"/>
        <end position="243"/>
    </location>
</feature>
<feature type="region of interest" description="Disordered" evidence="1">
    <location>
        <begin position="1"/>
        <end position="71"/>
    </location>
</feature>